<dbReference type="AlphaFoldDB" id="A0A1M5AEI1"/>
<dbReference type="InterPro" id="IPR020904">
    <property type="entry name" value="Sc_DH/Rdtase_CS"/>
</dbReference>
<dbReference type="PANTHER" id="PTHR48107:SF16">
    <property type="entry name" value="NADPH-DEPENDENT ALDEHYDE REDUCTASE 1, CHLOROPLASTIC"/>
    <property type="match status" value="1"/>
</dbReference>
<comment type="similarity">
    <text evidence="1">Belongs to the short-chain dehydrogenases/reductases (SDR) family.</text>
</comment>
<dbReference type="InterPro" id="IPR036291">
    <property type="entry name" value="NAD(P)-bd_dom_sf"/>
</dbReference>
<proteinExistence type="inferred from homology"/>
<dbReference type="PANTHER" id="PTHR48107">
    <property type="entry name" value="NADPH-DEPENDENT ALDEHYDE REDUCTASE-LIKE PROTEIN, CHLOROPLASTIC-RELATED"/>
    <property type="match status" value="1"/>
</dbReference>
<evidence type="ECO:0000256" key="2">
    <source>
        <dbReference type="ARBA" id="ARBA00023002"/>
    </source>
</evidence>
<evidence type="ECO:0000256" key="1">
    <source>
        <dbReference type="ARBA" id="ARBA00006484"/>
    </source>
</evidence>
<dbReference type="EMBL" id="FQVL01000013">
    <property type="protein sequence ID" value="SHF28516.1"/>
    <property type="molecule type" value="Genomic_DNA"/>
</dbReference>
<dbReference type="Pfam" id="PF00106">
    <property type="entry name" value="adh_short"/>
    <property type="match status" value="1"/>
</dbReference>
<reference evidence="3 4" key="1">
    <citation type="submission" date="2016-11" db="EMBL/GenBank/DDBJ databases">
        <authorList>
            <person name="Jaros S."/>
            <person name="Januszkiewicz K."/>
            <person name="Wedrychowicz H."/>
        </authorList>
    </citation>
    <scope>NUCLEOTIDE SEQUENCE [LARGE SCALE GENOMIC DNA]</scope>
    <source>
        <strain evidence="3 4">DSM 44666</strain>
    </source>
</reference>
<dbReference type="SUPFAM" id="SSF51735">
    <property type="entry name" value="NAD(P)-binding Rossmann-fold domains"/>
    <property type="match status" value="1"/>
</dbReference>
<sequence>MGANGLENISTEQLERTFQTNFFSVFYLTKAALPYLQNGSTIINTASLAAYEGNEQLIDYSATKGAIVSFIRSLAKSLTKKGIRVMEWHLERFGHH</sequence>
<gene>
    <name evidence="3" type="ORF">SAMN05444392_11358</name>
</gene>
<dbReference type="PRINTS" id="PR00081">
    <property type="entry name" value="GDHRDH"/>
</dbReference>
<accession>A0A1M5AEI1</accession>
<evidence type="ECO:0000313" key="4">
    <source>
        <dbReference type="Proteomes" id="UP000184476"/>
    </source>
</evidence>
<organism evidence="3 4">
    <name type="scientific">Seinonella peptonophila</name>
    <dbReference type="NCBI Taxonomy" id="112248"/>
    <lineage>
        <taxon>Bacteria</taxon>
        <taxon>Bacillati</taxon>
        <taxon>Bacillota</taxon>
        <taxon>Bacilli</taxon>
        <taxon>Bacillales</taxon>
        <taxon>Thermoactinomycetaceae</taxon>
        <taxon>Seinonella</taxon>
    </lineage>
</organism>
<dbReference type="PRINTS" id="PR00080">
    <property type="entry name" value="SDRFAMILY"/>
</dbReference>
<keyword evidence="4" id="KW-1185">Reference proteome</keyword>
<dbReference type="PROSITE" id="PS00061">
    <property type="entry name" value="ADH_SHORT"/>
    <property type="match status" value="1"/>
</dbReference>
<dbReference type="STRING" id="112248.SAMN05444392_11358"/>
<dbReference type="GO" id="GO:0016614">
    <property type="term" value="F:oxidoreductase activity, acting on CH-OH group of donors"/>
    <property type="evidence" value="ECO:0007669"/>
    <property type="project" value="UniProtKB-ARBA"/>
</dbReference>
<dbReference type="InterPro" id="IPR002347">
    <property type="entry name" value="SDR_fam"/>
</dbReference>
<protein>
    <submittedName>
        <fullName evidence="3">Short chain dehydrogenase</fullName>
    </submittedName>
</protein>
<dbReference type="Proteomes" id="UP000184476">
    <property type="component" value="Unassembled WGS sequence"/>
</dbReference>
<name>A0A1M5AEI1_9BACL</name>
<keyword evidence="2" id="KW-0560">Oxidoreductase</keyword>
<evidence type="ECO:0000313" key="3">
    <source>
        <dbReference type="EMBL" id="SHF28516.1"/>
    </source>
</evidence>
<dbReference type="Gene3D" id="3.40.50.720">
    <property type="entry name" value="NAD(P)-binding Rossmann-like Domain"/>
    <property type="match status" value="1"/>
</dbReference>